<evidence type="ECO:0000313" key="3">
    <source>
        <dbReference type="Proteomes" id="UP000289886"/>
    </source>
</evidence>
<name>A0A662YXB8_ACIRT</name>
<feature type="coiled-coil region" evidence="1">
    <location>
        <begin position="74"/>
        <end position="122"/>
    </location>
</feature>
<dbReference type="Proteomes" id="UP000289886">
    <property type="component" value="Unassembled WGS sequence"/>
</dbReference>
<evidence type="ECO:0000313" key="2">
    <source>
        <dbReference type="EMBL" id="RXN01238.1"/>
    </source>
</evidence>
<keyword evidence="1" id="KW-0175">Coiled coil</keyword>
<reference evidence="2 3" key="1">
    <citation type="submission" date="2019-01" db="EMBL/GenBank/DDBJ databases">
        <title>Draft Genome and Complete Hox-Cluster Characterization of the Sterlet Sturgeon (Acipenser ruthenus).</title>
        <authorList>
            <person name="Wei Q."/>
        </authorList>
    </citation>
    <scope>NUCLEOTIDE SEQUENCE [LARGE SCALE GENOMIC DNA]</scope>
    <source>
        <strain evidence="2">WHYD16114868_AA</strain>
        <tissue evidence="2">Blood</tissue>
    </source>
</reference>
<keyword evidence="3" id="KW-1185">Reference proteome</keyword>
<protein>
    <submittedName>
        <fullName evidence="2">Uncharacterized protein</fullName>
    </submittedName>
</protein>
<dbReference type="AlphaFoldDB" id="A0A662YXB8"/>
<comment type="caution">
    <text evidence="2">The sequence shown here is derived from an EMBL/GenBank/DDBJ whole genome shotgun (WGS) entry which is preliminary data.</text>
</comment>
<sequence>MVYLSFLNDYFMQVTRCFPSVPPGWKAYEEVTGPDDWEVRLAEGALTFPGSVQEAIDTALRPVIQSVTETATFLNALKQEVADIASSLRQLTARQDITTADLHQQKDEMNQCNARIDKMEDLEDTETL</sequence>
<gene>
    <name evidence="2" type="ORF">EOD39_7386</name>
</gene>
<evidence type="ECO:0000256" key="1">
    <source>
        <dbReference type="SAM" id="Coils"/>
    </source>
</evidence>
<proteinExistence type="predicted"/>
<organism evidence="2 3">
    <name type="scientific">Acipenser ruthenus</name>
    <name type="common">Sterlet sturgeon</name>
    <dbReference type="NCBI Taxonomy" id="7906"/>
    <lineage>
        <taxon>Eukaryota</taxon>
        <taxon>Metazoa</taxon>
        <taxon>Chordata</taxon>
        <taxon>Craniata</taxon>
        <taxon>Vertebrata</taxon>
        <taxon>Euteleostomi</taxon>
        <taxon>Actinopterygii</taxon>
        <taxon>Chondrostei</taxon>
        <taxon>Acipenseriformes</taxon>
        <taxon>Acipenseridae</taxon>
        <taxon>Acipenser</taxon>
    </lineage>
</organism>
<dbReference type="EMBL" id="SCEB01000067">
    <property type="protein sequence ID" value="RXN01238.1"/>
    <property type="molecule type" value="Genomic_DNA"/>
</dbReference>
<accession>A0A662YXB8</accession>